<name>A0A9W8IQC7_9AGAR</name>
<feature type="compositionally biased region" description="Acidic residues" evidence="1">
    <location>
        <begin position="307"/>
        <end position="316"/>
    </location>
</feature>
<comment type="caution">
    <text evidence="2">The sequence shown here is derived from an EMBL/GenBank/DDBJ whole genome shotgun (WGS) entry which is preliminary data.</text>
</comment>
<reference evidence="2" key="1">
    <citation type="submission" date="2022-06" db="EMBL/GenBank/DDBJ databases">
        <title>Genome Sequence of Candolleomyces eurysporus.</title>
        <authorList>
            <person name="Buettner E."/>
        </authorList>
    </citation>
    <scope>NUCLEOTIDE SEQUENCE</scope>
    <source>
        <strain evidence="2">VTCC 930004</strain>
    </source>
</reference>
<dbReference type="Gene3D" id="1.20.58.1710">
    <property type="match status" value="1"/>
</dbReference>
<evidence type="ECO:0000313" key="2">
    <source>
        <dbReference type="EMBL" id="KAJ2921371.1"/>
    </source>
</evidence>
<evidence type="ECO:0008006" key="4">
    <source>
        <dbReference type="Google" id="ProtNLM"/>
    </source>
</evidence>
<feature type="non-terminal residue" evidence="2">
    <location>
        <position position="351"/>
    </location>
</feature>
<feature type="compositionally biased region" description="Acidic residues" evidence="1">
    <location>
        <begin position="274"/>
        <end position="290"/>
    </location>
</feature>
<dbReference type="AlphaFoldDB" id="A0A9W8IQC7"/>
<evidence type="ECO:0000256" key="1">
    <source>
        <dbReference type="SAM" id="MobiDB-lite"/>
    </source>
</evidence>
<accession>A0A9W8IQC7</accession>
<keyword evidence="3" id="KW-1185">Reference proteome</keyword>
<evidence type="ECO:0000313" key="3">
    <source>
        <dbReference type="Proteomes" id="UP001140091"/>
    </source>
</evidence>
<feature type="region of interest" description="Disordered" evidence="1">
    <location>
        <begin position="260"/>
        <end position="351"/>
    </location>
</feature>
<dbReference type="EMBL" id="JANBPK010001614">
    <property type="protein sequence ID" value="KAJ2921371.1"/>
    <property type="molecule type" value="Genomic_DNA"/>
</dbReference>
<sequence length="351" mass="38988">MFDRIRRDGSPADPTSPEARACAGPEAAHSQLESLRFKANQIVDTLNGLHFILSGAYDFQGRMPAWPEILSKYNIILSQTHNFTNSLVSPLPTSSKQPAAGSNPNDAAESANIFQSLAIYPNMPMTEPQLNFEIGPLLRNLTTTVVLEKENETVRRLSEHMQTKGSLALKQLMLDLDQLKRKQEPGQHDPALSNEISLLNTRMNQLLQDVIRECDEIRDAHDRLVDRAVKAVALLREKYDWKNRIDSDWEEDEEDYIDDHHIHSRRTPPPTEDVGMDSGDDDDDDDEDMGQVEAAAAGDKDGGSSSDDADENDVEQLMEKGFEEMPSPDPNFGSSAPGNDASTTDAMQGVQ</sequence>
<feature type="compositionally biased region" description="Basic and acidic residues" evidence="1">
    <location>
        <begin position="1"/>
        <end position="10"/>
    </location>
</feature>
<feature type="region of interest" description="Disordered" evidence="1">
    <location>
        <begin position="88"/>
        <end position="107"/>
    </location>
</feature>
<feature type="region of interest" description="Disordered" evidence="1">
    <location>
        <begin position="1"/>
        <end position="25"/>
    </location>
</feature>
<feature type="compositionally biased region" description="Polar residues" evidence="1">
    <location>
        <begin position="88"/>
        <end position="105"/>
    </location>
</feature>
<dbReference type="OrthoDB" id="5568181at2759"/>
<protein>
    <recommendedName>
        <fullName evidence="4">Mediator of RNA polymerase II transcription subunit 8</fullName>
    </recommendedName>
</protein>
<gene>
    <name evidence="2" type="ORF">H1R20_g15722</name>
</gene>
<dbReference type="Proteomes" id="UP001140091">
    <property type="component" value="Unassembled WGS sequence"/>
</dbReference>
<proteinExistence type="predicted"/>
<feature type="compositionally biased region" description="Polar residues" evidence="1">
    <location>
        <begin position="332"/>
        <end position="351"/>
    </location>
</feature>
<organism evidence="2 3">
    <name type="scientific">Candolleomyces eurysporus</name>
    <dbReference type="NCBI Taxonomy" id="2828524"/>
    <lineage>
        <taxon>Eukaryota</taxon>
        <taxon>Fungi</taxon>
        <taxon>Dikarya</taxon>
        <taxon>Basidiomycota</taxon>
        <taxon>Agaricomycotina</taxon>
        <taxon>Agaricomycetes</taxon>
        <taxon>Agaricomycetidae</taxon>
        <taxon>Agaricales</taxon>
        <taxon>Agaricineae</taxon>
        <taxon>Psathyrellaceae</taxon>
        <taxon>Candolleomyces</taxon>
    </lineage>
</organism>